<dbReference type="NCBIfam" id="TIGR00231">
    <property type="entry name" value="small_GTP"/>
    <property type="match status" value="1"/>
</dbReference>
<dbReference type="OrthoDB" id="194358at2759"/>
<dbReference type="SMART" id="SM00173">
    <property type="entry name" value="RAS"/>
    <property type="match status" value="1"/>
</dbReference>
<feature type="repeat" description="ANK" evidence="8">
    <location>
        <begin position="334"/>
        <end position="366"/>
    </location>
</feature>
<dbReference type="InterPro" id="IPR001806">
    <property type="entry name" value="Small_GTPase"/>
</dbReference>
<dbReference type="Proteomes" id="UP000184330">
    <property type="component" value="Unassembled WGS sequence"/>
</dbReference>
<keyword evidence="8" id="KW-0040">ANK repeat</keyword>
<proteinExistence type="predicted"/>
<dbReference type="EC" id="3.6.5.2" evidence="2"/>
<dbReference type="PRINTS" id="PR01415">
    <property type="entry name" value="ANKYRIN"/>
</dbReference>
<dbReference type="Pfam" id="PF12796">
    <property type="entry name" value="Ank_2"/>
    <property type="match status" value="2"/>
</dbReference>
<dbReference type="GO" id="GO:0007165">
    <property type="term" value="P:signal transduction"/>
    <property type="evidence" value="ECO:0007669"/>
    <property type="project" value="InterPro"/>
</dbReference>
<dbReference type="PROSITE" id="PS50088">
    <property type="entry name" value="ANK_REPEAT"/>
    <property type="match status" value="4"/>
</dbReference>
<dbReference type="SUPFAM" id="SSF52540">
    <property type="entry name" value="P-loop containing nucleoside triphosphate hydrolases"/>
    <property type="match status" value="1"/>
</dbReference>
<dbReference type="AlphaFoldDB" id="A0A1L7WMQ3"/>
<feature type="repeat" description="ANK" evidence="8">
    <location>
        <begin position="301"/>
        <end position="333"/>
    </location>
</feature>
<evidence type="ECO:0000256" key="1">
    <source>
        <dbReference type="ARBA" id="ARBA00004236"/>
    </source>
</evidence>
<dbReference type="PRINTS" id="PR00449">
    <property type="entry name" value="RASTRNSFRMNG"/>
</dbReference>
<dbReference type="PROSITE" id="PS51419">
    <property type="entry name" value="RAB"/>
    <property type="match status" value="1"/>
</dbReference>
<sequence>MVANSNLAVYKLVVLGDGGVGKTAMMIQLVQNHFVETYDPTIEDSYRKMMGIDGQACLLEILDTAGQEEYTALREQWIRESEGIVLVYSITSRYTFNSLRQFHAQILRVKGIETFPVLIVGNKSDRVTEREVSTQEGFRLASELGCEFTESSAKNRKYVEESFIDIVRQVRKHRLLSPIPSPISGPSTESVNKITGLKSPKSRKRDSFRSIIRKFSRSEILIPAGEGNTEEGRLRLTTRLIEAARANREREVRAYLAAGAEPDGQPGVDGAAIHAASASGHVNIVALLLRKDAAVNAKGPSGISPLQIAAAEGHSSIVRLLLHKGAQIEQSSTLHGTALCAAASRARFEVVRILLEKGANVDAVGGPYGNALQAAAWVGNVAIVEALHRNGADINARGEGDCTALQVACFAGNAGVVRSLLVRGASVDMPGGKYGRALVAANAGGHFDVVKLLLQYGASFETILLPGVGRATAAEPSTDNWPLSSGTFADLSTAVPPDPDEHVEVPTSQNDSVQDTTSSEPDYRFAYRPNYRDPVDVGMGELLQT</sequence>
<evidence type="ECO:0000256" key="5">
    <source>
        <dbReference type="ARBA" id="ARBA00022801"/>
    </source>
</evidence>
<dbReference type="Pfam" id="PF00023">
    <property type="entry name" value="Ank"/>
    <property type="match status" value="1"/>
</dbReference>
<dbReference type="SMART" id="SM00175">
    <property type="entry name" value="RAB"/>
    <property type="match status" value="1"/>
</dbReference>
<feature type="repeat" description="ANK" evidence="8">
    <location>
        <begin position="268"/>
        <end position="300"/>
    </location>
</feature>
<evidence type="ECO:0000256" key="6">
    <source>
        <dbReference type="ARBA" id="ARBA00023134"/>
    </source>
</evidence>
<dbReference type="EMBL" id="FJOG01000004">
    <property type="protein sequence ID" value="CZR54043.1"/>
    <property type="molecule type" value="Genomic_DNA"/>
</dbReference>
<keyword evidence="3" id="KW-1003">Cell membrane</keyword>
<keyword evidence="5" id="KW-0378">Hydrolase</keyword>
<dbReference type="PROSITE" id="PS50297">
    <property type="entry name" value="ANK_REP_REGION"/>
    <property type="match status" value="2"/>
</dbReference>
<dbReference type="SMART" id="SM00248">
    <property type="entry name" value="ANK"/>
    <property type="match status" value="6"/>
</dbReference>
<dbReference type="InterPro" id="IPR027417">
    <property type="entry name" value="P-loop_NTPase"/>
</dbReference>
<feature type="compositionally biased region" description="Polar residues" evidence="9">
    <location>
        <begin position="507"/>
        <end position="520"/>
    </location>
</feature>
<accession>A0A1L7WMQ3</accession>
<dbReference type="Pfam" id="PF00071">
    <property type="entry name" value="Ras"/>
    <property type="match status" value="1"/>
</dbReference>
<dbReference type="SUPFAM" id="SSF48403">
    <property type="entry name" value="Ankyrin repeat"/>
    <property type="match status" value="1"/>
</dbReference>
<dbReference type="Gene3D" id="3.40.50.300">
    <property type="entry name" value="P-loop containing nucleotide triphosphate hydrolases"/>
    <property type="match status" value="1"/>
</dbReference>
<dbReference type="SMART" id="SM00176">
    <property type="entry name" value="RAN"/>
    <property type="match status" value="1"/>
</dbReference>
<keyword evidence="11" id="KW-1185">Reference proteome</keyword>
<keyword evidence="6" id="KW-0342">GTP-binding</keyword>
<keyword evidence="4" id="KW-0547">Nucleotide-binding</keyword>
<dbReference type="InterPro" id="IPR002110">
    <property type="entry name" value="Ankyrin_rpt"/>
</dbReference>
<evidence type="ECO:0000256" key="2">
    <source>
        <dbReference type="ARBA" id="ARBA00011984"/>
    </source>
</evidence>
<dbReference type="GO" id="GO:0005525">
    <property type="term" value="F:GTP binding"/>
    <property type="evidence" value="ECO:0007669"/>
    <property type="project" value="UniProtKB-KW"/>
</dbReference>
<name>A0A1L7WMQ3_9HELO</name>
<evidence type="ECO:0000256" key="8">
    <source>
        <dbReference type="PROSITE-ProRule" id="PRU00023"/>
    </source>
</evidence>
<evidence type="ECO:0000256" key="4">
    <source>
        <dbReference type="ARBA" id="ARBA00022741"/>
    </source>
</evidence>
<evidence type="ECO:0000256" key="7">
    <source>
        <dbReference type="ARBA" id="ARBA00023136"/>
    </source>
</evidence>
<comment type="subcellular location">
    <subcellularLocation>
        <location evidence="1">Cell membrane</location>
    </subcellularLocation>
</comment>
<dbReference type="PROSITE" id="PS51421">
    <property type="entry name" value="RAS"/>
    <property type="match status" value="1"/>
</dbReference>
<dbReference type="PROSITE" id="PS51420">
    <property type="entry name" value="RHO"/>
    <property type="match status" value="1"/>
</dbReference>
<feature type="repeat" description="ANK" evidence="8">
    <location>
        <begin position="370"/>
        <end position="399"/>
    </location>
</feature>
<gene>
    <name evidence="10" type="ORF">PAC_03926</name>
</gene>
<dbReference type="GO" id="GO:0003925">
    <property type="term" value="F:G protein activity"/>
    <property type="evidence" value="ECO:0007669"/>
    <property type="project" value="UniProtKB-EC"/>
</dbReference>
<dbReference type="PANTHER" id="PTHR24070">
    <property type="entry name" value="RAS, DI-RAS, AND RHEB FAMILY MEMBERS OF SMALL GTPASE SUPERFAMILY"/>
    <property type="match status" value="1"/>
</dbReference>
<evidence type="ECO:0000256" key="3">
    <source>
        <dbReference type="ARBA" id="ARBA00022475"/>
    </source>
</evidence>
<dbReference type="STRING" id="576137.A0A1L7WMQ3"/>
<dbReference type="InterPro" id="IPR020849">
    <property type="entry name" value="Small_GTPase_Ras-type"/>
</dbReference>
<organism evidence="10 11">
    <name type="scientific">Phialocephala subalpina</name>
    <dbReference type="NCBI Taxonomy" id="576137"/>
    <lineage>
        <taxon>Eukaryota</taxon>
        <taxon>Fungi</taxon>
        <taxon>Dikarya</taxon>
        <taxon>Ascomycota</taxon>
        <taxon>Pezizomycotina</taxon>
        <taxon>Leotiomycetes</taxon>
        <taxon>Helotiales</taxon>
        <taxon>Mollisiaceae</taxon>
        <taxon>Phialocephala</taxon>
        <taxon>Phialocephala fortinii species complex</taxon>
    </lineage>
</organism>
<protein>
    <recommendedName>
        <fullName evidence="2">small monomeric GTPase</fullName>
        <ecNumber evidence="2">3.6.5.2</ecNumber>
    </recommendedName>
</protein>
<dbReference type="InterPro" id="IPR036770">
    <property type="entry name" value="Ankyrin_rpt-contain_sf"/>
</dbReference>
<dbReference type="GO" id="GO:0005886">
    <property type="term" value="C:plasma membrane"/>
    <property type="evidence" value="ECO:0007669"/>
    <property type="project" value="UniProtKB-SubCell"/>
</dbReference>
<dbReference type="Gene3D" id="1.25.40.20">
    <property type="entry name" value="Ankyrin repeat-containing domain"/>
    <property type="match status" value="2"/>
</dbReference>
<evidence type="ECO:0000313" key="11">
    <source>
        <dbReference type="Proteomes" id="UP000184330"/>
    </source>
</evidence>
<feature type="region of interest" description="Disordered" evidence="9">
    <location>
        <begin position="492"/>
        <end position="524"/>
    </location>
</feature>
<dbReference type="FunFam" id="3.40.50.300:FF:000343">
    <property type="entry name" value="Ras family gtpase"/>
    <property type="match status" value="1"/>
</dbReference>
<keyword evidence="7" id="KW-0472">Membrane</keyword>
<reference evidence="10 11" key="1">
    <citation type="submission" date="2016-03" db="EMBL/GenBank/DDBJ databases">
        <authorList>
            <person name="Ploux O."/>
        </authorList>
    </citation>
    <scope>NUCLEOTIDE SEQUENCE [LARGE SCALE GENOMIC DNA]</scope>
    <source>
        <strain evidence="10 11">UAMH 11012</strain>
    </source>
</reference>
<evidence type="ECO:0000256" key="9">
    <source>
        <dbReference type="SAM" id="MobiDB-lite"/>
    </source>
</evidence>
<dbReference type="SMART" id="SM00174">
    <property type="entry name" value="RHO"/>
    <property type="match status" value="1"/>
</dbReference>
<evidence type="ECO:0000313" key="10">
    <source>
        <dbReference type="EMBL" id="CZR54043.1"/>
    </source>
</evidence>
<dbReference type="InterPro" id="IPR005225">
    <property type="entry name" value="Small_GTP-bd"/>
</dbReference>